<dbReference type="PANTHER" id="PTHR46532">
    <property type="entry name" value="MALE FERTILITY FACTOR KL5"/>
    <property type="match status" value="1"/>
</dbReference>
<comment type="similarity">
    <text evidence="1">Belongs to the dynein heavy chain family.</text>
</comment>
<dbReference type="AlphaFoldDB" id="A0A7J6KHF0"/>
<gene>
    <name evidence="3" type="ORF">FOL47_005651</name>
</gene>
<dbReference type="InterPro" id="IPR026983">
    <property type="entry name" value="DHC"/>
</dbReference>
<feature type="non-terminal residue" evidence="3">
    <location>
        <position position="167"/>
    </location>
</feature>
<dbReference type="GO" id="GO:0005858">
    <property type="term" value="C:axonemal dynein complex"/>
    <property type="evidence" value="ECO:0007669"/>
    <property type="project" value="TreeGrafter"/>
</dbReference>
<evidence type="ECO:0000313" key="3">
    <source>
        <dbReference type="EMBL" id="KAF4646795.1"/>
    </source>
</evidence>
<feature type="domain" description="Dynein heavy chain tail" evidence="2">
    <location>
        <begin position="10"/>
        <end position="167"/>
    </location>
</feature>
<dbReference type="GO" id="GO:0007018">
    <property type="term" value="P:microtubule-based movement"/>
    <property type="evidence" value="ECO:0007669"/>
    <property type="project" value="InterPro"/>
</dbReference>
<evidence type="ECO:0000259" key="2">
    <source>
        <dbReference type="Pfam" id="PF08385"/>
    </source>
</evidence>
<sequence>ACILGGEPPDMLWQTDPLILIKRLESCLRLNEAYQEQYHITKDKLMTMPKGKQFDFSETQIFGRFDLFCRRVVKLIDMFSTIHQFQSLSQHRFDGMEELVNNFRTIMEEFKNKRHDLLDFHNNRFDRDYVEFNVRIADLESALQQFINQSFESITSIESSLNLLKNF</sequence>
<evidence type="ECO:0000256" key="1">
    <source>
        <dbReference type="ARBA" id="ARBA00008887"/>
    </source>
</evidence>
<name>A0A7J6KHF0_PERCH</name>
<dbReference type="PANTHER" id="PTHR46532:SF4">
    <property type="entry name" value="AAA+ ATPASE DOMAIN-CONTAINING PROTEIN"/>
    <property type="match status" value="1"/>
</dbReference>
<reference evidence="3 4" key="1">
    <citation type="submission" date="2020-04" db="EMBL/GenBank/DDBJ databases">
        <title>Perkinsus chesapeaki whole genome sequence.</title>
        <authorList>
            <person name="Bogema D.R."/>
        </authorList>
    </citation>
    <scope>NUCLEOTIDE SEQUENCE [LARGE SCALE GENOMIC DNA]</scope>
    <source>
        <strain evidence="3">ATCC PRA-425</strain>
    </source>
</reference>
<evidence type="ECO:0000313" key="4">
    <source>
        <dbReference type="Proteomes" id="UP000591131"/>
    </source>
</evidence>
<organism evidence="3 4">
    <name type="scientific">Perkinsus chesapeaki</name>
    <name type="common">Clam parasite</name>
    <name type="synonym">Perkinsus andrewsi</name>
    <dbReference type="NCBI Taxonomy" id="330153"/>
    <lineage>
        <taxon>Eukaryota</taxon>
        <taxon>Sar</taxon>
        <taxon>Alveolata</taxon>
        <taxon>Perkinsozoa</taxon>
        <taxon>Perkinsea</taxon>
        <taxon>Perkinsida</taxon>
        <taxon>Perkinsidae</taxon>
        <taxon>Perkinsus</taxon>
    </lineage>
</organism>
<keyword evidence="4" id="KW-1185">Reference proteome</keyword>
<dbReference type="InterPro" id="IPR013594">
    <property type="entry name" value="Dynein_heavy_tail"/>
</dbReference>
<dbReference type="Pfam" id="PF08385">
    <property type="entry name" value="DHC_N1"/>
    <property type="match status" value="1"/>
</dbReference>
<dbReference type="GO" id="GO:0045505">
    <property type="term" value="F:dynein intermediate chain binding"/>
    <property type="evidence" value="ECO:0007669"/>
    <property type="project" value="InterPro"/>
</dbReference>
<feature type="non-terminal residue" evidence="3">
    <location>
        <position position="1"/>
    </location>
</feature>
<accession>A0A7J6KHF0</accession>
<dbReference type="Proteomes" id="UP000591131">
    <property type="component" value="Unassembled WGS sequence"/>
</dbReference>
<dbReference type="OrthoDB" id="418364at2759"/>
<proteinExistence type="inferred from homology"/>
<dbReference type="GO" id="GO:0051959">
    <property type="term" value="F:dynein light intermediate chain binding"/>
    <property type="evidence" value="ECO:0007669"/>
    <property type="project" value="InterPro"/>
</dbReference>
<dbReference type="EMBL" id="JAAPAO010003102">
    <property type="protein sequence ID" value="KAF4646795.1"/>
    <property type="molecule type" value="Genomic_DNA"/>
</dbReference>
<comment type="caution">
    <text evidence="3">The sequence shown here is derived from an EMBL/GenBank/DDBJ whole genome shotgun (WGS) entry which is preliminary data.</text>
</comment>
<protein>
    <recommendedName>
        <fullName evidence="2">Dynein heavy chain tail domain-containing protein</fullName>
    </recommendedName>
</protein>